<sequence length="53" mass="5973">MDGINPGSYIIGGWSSVTVEVLPLCSFLFFSPSLSCLFDLFICLLFHRIDWNT</sequence>
<gene>
    <name evidence="2" type="ORF">BDW47DRAFT_100577</name>
</gene>
<dbReference type="AlphaFoldDB" id="A0A2I2FKK3"/>
<dbReference type="GeneID" id="36518628"/>
<proteinExistence type="predicted"/>
<reference evidence="2 3" key="1">
    <citation type="submission" date="2017-12" db="EMBL/GenBank/DDBJ databases">
        <authorList>
            <consortium name="DOE Joint Genome Institute"/>
            <person name="Haridas S."/>
            <person name="Kjaerbolling I."/>
            <person name="Vesth T.C."/>
            <person name="Frisvad J.C."/>
            <person name="Nybo J.L."/>
            <person name="Theobald S."/>
            <person name="Kuo A."/>
            <person name="Bowyer P."/>
            <person name="Matsuda Y."/>
            <person name="Mondo S."/>
            <person name="Lyhne E.K."/>
            <person name="Kogle M.E."/>
            <person name="Clum A."/>
            <person name="Lipzen A."/>
            <person name="Salamov A."/>
            <person name="Ngan C.Y."/>
            <person name="Daum C."/>
            <person name="Chiniquy J."/>
            <person name="Barry K."/>
            <person name="LaButti K."/>
            <person name="Simmons B.A."/>
            <person name="Magnuson J.K."/>
            <person name="Mortensen U.H."/>
            <person name="Larsen T.O."/>
            <person name="Grigoriev I.V."/>
            <person name="Baker S.E."/>
            <person name="Andersen M.R."/>
            <person name="Nordberg H.P."/>
            <person name="Cantor M.N."/>
            <person name="Hua S.X."/>
        </authorList>
    </citation>
    <scope>NUCLEOTIDE SEQUENCE [LARGE SCALE GENOMIC DNA]</scope>
    <source>
        <strain evidence="2 3">CBS 102.13</strain>
    </source>
</reference>
<keyword evidence="3" id="KW-1185">Reference proteome</keyword>
<accession>A0A2I2FKK3</accession>
<evidence type="ECO:0000256" key="1">
    <source>
        <dbReference type="SAM" id="Phobius"/>
    </source>
</evidence>
<dbReference type="RefSeq" id="XP_024675163.1">
    <property type="nucleotide sequence ID" value="XM_024811468.1"/>
</dbReference>
<keyword evidence="1" id="KW-0472">Membrane</keyword>
<dbReference type="EMBL" id="KZ559122">
    <property type="protein sequence ID" value="PLB41151.1"/>
    <property type="molecule type" value="Genomic_DNA"/>
</dbReference>
<dbReference type="Proteomes" id="UP000234585">
    <property type="component" value="Unassembled WGS sequence"/>
</dbReference>
<keyword evidence="1" id="KW-1133">Transmembrane helix</keyword>
<keyword evidence="1" id="KW-0812">Transmembrane</keyword>
<organism evidence="2 3">
    <name type="scientific">Aspergillus candidus</name>
    <dbReference type="NCBI Taxonomy" id="41067"/>
    <lineage>
        <taxon>Eukaryota</taxon>
        <taxon>Fungi</taxon>
        <taxon>Dikarya</taxon>
        <taxon>Ascomycota</taxon>
        <taxon>Pezizomycotina</taxon>
        <taxon>Eurotiomycetes</taxon>
        <taxon>Eurotiomycetidae</taxon>
        <taxon>Eurotiales</taxon>
        <taxon>Aspergillaceae</taxon>
        <taxon>Aspergillus</taxon>
        <taxon>Aspergillus subgen. Circumdati</taxon>
    </lineage>
</organism>
<evidence type="ECO:0000313" key="2">
    <source>
        <dbReference type="EMBL" id="PLB41151.1"/>
    </source>
</evidence>
<feature type="transmembrane region" description="Helical" evidence="1">
    <location>
        <begin position="21"/>
        <end position="46"/>
    </location>
</feature>
<evidence type="ECO:0000313" key="3">
    <source>
        <dbReference type="Proteomes" id="UP000234585"/>
    </source>
</evidence>
<protein>
    <submittedName>
        <fullName evidence="2">Uncharacterized protein</fullName>
    </submittedName>
</protein>
<name>A0A2I2FKK3_ASPCN</name>